<dbReference type="InterPro" id="IPR006527">
    <property type="entry name" value="F-box-assoc_dom_typ1"/>
</dbReference>
<feature type="domain" description="F-box" evidence="1">
    <location>
        <begin position="1"/>
        <end position="50"/>
    </location>
</feature>
<dbReference type="SMART" id="SM00256">
    <property type="entry name" value="FBOX"/>
    <property type="match status" value="1"/>
</dbReference>
<reference evidence="2" key="1">
    <citation type="submission" date="2018-02" db="EMBL/GenBank/DDBJ databases">
        <authorList>
            <person name="Cohen D.B."/>
            <person name="Kent A.D."/>
        </authorList>
    </citation>
    <scope>NUCLEOTIDE SEQUENCE</scope>
</reference>
<dbReference type="CDD" id="cd22157">
    <property type="entry name" value="F-box_AtFBW1-like"/>
    <property type="match status" value="1"/>
</dbReference>
<proteinExistence type="predicted"/>
<sequence>MSSKDLPHDFVLEILVCLPVKSLFRFRCVSKLWYSSITNRNFIDAHLKKANLLCNKNGYFVYKHAKYFHGVTEFHGLTKLCMVSCNSDNTVTENNDYKIIRIKSNIDYFSYEGVPLIEAAVYTLSSNSWRKLKQPITGKSSSLSVSYMAGTNPVFFNGALHWIASSDNDNRVVYPFIVAFDVNDEKFRLIMLPPNASIDKDLLDFITYLVDYKGSLALITYLVDYNVITTGVKVIWIMKEYGVFESWTKQIVEDADSLDPMIKYSKNFHLRNDSSIVHTTNTIESLVLADEY</sequence>
<dbReference type="SUPFAM" id="SSF81383">
    <property type="entry name" value="F-box domain"/>
    <property type="match status" value="1"/>
</dbReference>
<dbReference type="PROSITE" id="PS50181">
    <property type="entry name" value="FBOX"/>
    <property type="match status" value="1"/>
</dbReference>
<evidence type="ECO:0000313" key="2">
    <source>
        <dbReference type="EMBL" id="SPD11980.1"/>
    </source>
</evidence>
<dbReference type="InterPro" id="IPR036047">
    <property type="entry name" value="F-box-like_dom_sf"/>
</dbReference>
<dbReference type="PANTHER" id="PTHR31672:SF13">
    <property type="entry name" value="F-BOX PROTEIN CPR30-LIKE"/>
    <property type="match status" value="1"/>
</dbReference>
<dbReference type="Gene3D" id="1.20.1280.50">
    <property type="match status" value="1"/>
</dbReference>
<dbReference type="InterPro" id="IPR050796">
    <property type="entry name" value="SCF_F-box_component"/>
</dbReference>
<dbReference type="InterPro" id="IPR001810">
    <property type="entry name" value="F-box_dom"/>
</dbReference>
<evidence type="ECO:0000259" key="1">
    <source>
        <dbReference type="PROSITE" id="PS50181"/>
    </source>
</evidence>
<gene>
    <name evidence="2" type="ORF">FSB_LOCUS39862</name>
</gene>
<organism evidence="2">
    <name type="scientific">Fagus sylvatica</name>
    <name type="common">Beechnut</name>
    <dbReference type="NCBI Taxonomy" id="28930"/>
    <lineage>
        <taxon>Eukaryota</taxon>
        <taxon>Viridiplantae</taxon>
        <taxon>Streptophyta</taxon>
        <taxon>Embryophyta</taxon>
        <taxon>Tracheophyta</taxon>
        <taxon>Spermatophyta</taxon>
        <taxon>Magnoliopsida</taxon>
        <taxon>eudicotyledons</taxon>
        <taxon>Gunneridae</taxon>
        <taxon>Pentapetalae</taxon>
        <taxon>rosids</taxon>
        <taxon>fabids</taxon>
        <taxon>Fagales</taxon>
        <taxon>Fagaceae</taxon>
        <taxon>Fagus</taxon>
    </lineage>
</organism>
<dbReference type="Pfam" id="PF00646">
    <property type="entry name" value="F-box"/>
    <property type="match status" value="1"/>
</dbReference>
<dbReference type="InterPro" id="IPR017451">
    <property type="entry name" value="F-box-assoc_interact_dom"/>
</dbReference>
<name>A0A2N9HJS2_FAGSY</name>
<dbReference type="Pfam" id="PF07734">
    <property type="entry name" value="FBA_1"/>
    <property type="match status" value="1"/>
</dbReference>
<dbReference type="NCBIfam" id="TIGR01640">
    <property type="entry name" value="F_box_assoc_1"/>
    <property type="match status" value="1"/>
</dbReference>
<protein>
    <recommendedName>
        <fullName evidence="1">F-box domain-containing protein</fullName>
    </recommendedName>
</protein>
<accession>A0A2N9HJS2</accession>
<dbReference type="EMBL" id="OIVN01003544">
    <property type="protein sequence ID" value="SPD11980.1"/>
    <property type="molecule type" value="Genomic_DNA"/>
</dbReference>
<dbReference type="AlphaFoldDB" id="A0A2N9HJS2"/>
<dbReference type="PANTHER" id="PTHR31672">
    <property type="entry name" value="BNACNNG10540D PROTEIN"/>
    <property type="match status" value="1"/>
</dbReference>